<dbReference type="EMBL" id="JBHTBL010000019">
    <property type="protein sequence ID" value="MFC7325915.1"/>
    <property type="molecule type" value="Genomic_DNA"/>
</dbReference>
<evidence type="ECO:0000313" key="4">
    <source>
        <dbReference type="EMBL" id="MFC7325915.1"/>
    </source>
</evidence>
<sequence length="228" mass="25718">MLNTDETVPTSTRTEGATWMIRARFRMPLREDLWVNELSSAFSEATFRLLTGVPKDDHALELGEVQAADAETVVTAIRDHPDITAYEPVHQDETRAVGQYKVADQGLYEFLWQSSLPPEFPVVVENGTMEFDLTTSREQFEAFCEALNETKQHYQLLSVVHTEDEDPILTSRQRECMTVALSRGYFEVPRDCTLAEVAAGLNIDKSTASETIRRGTARVLRQFLVGAE</sequence>
<feature type="domain" description="HTH bat-type" evidence="3">
    <location>
        <begin position="169"/>
        <end position="220"/>
    </location>
</feature>
<evidence type="ECO:0000256" key="1">
    <source>
        <dbReference type="ARBA" id="ARBA00023015"/>
    </source>
</evidence>
<keyword evidence="2" id="KW-0804">Transcription</keyword>
<keyword evidence="5" id="KW-1185">Reference proteome</keyword>
<gene>
    <name evidence="4" type="ORF">ACFQMF_15210</name>
</gene>
<dbReference type="RefSeq" id="WP_256409653.1">
    <property type="nucleotide sequence ID" value="NZ_JANHDN010000006.1"/>
</dbReference>
<keyword evidence="1" id="KW-0805">Transcription regulation</keyword>
<organism evidence="4 5">
    <name type="scientific">Halorubrum rutilum</name>
    <dbReference type="NCBI Taxonomy" id="1364933"/>
    <lineage>
        <taxon>Archaea</taxon>
        <taxon>Methanobacteriati</taxon>
        <taxon>Methanobacteriota</taxon>
        <taxon>Stenosarchaea group</taxon>
        <taxon>Halobacteria</taxon>
        <taxon>Halobacteriales</taxon>
        <taxon>Haloferacaceae</taxon>
        <taxon>Halorubrum</taxon>
    </lineage>
</organism>
<evidence type="ECO:0000259" key="3">
    <source>
        <dbReference type="Pfam" id="PF04967"/>
    </source>
</evidence>
<accession>A0ABD6APN1</accession>
<protein>
    <submittedName>
        <fullName evidence="4">Helix-turn-helix domain-containing protein</fullName>
    </submittedName>
</protein>
<dbReference type="InterPro" id="IPR007050">
    <property type="entry name" value="HTH_bacterioopsin"/>
</dbReference>
<name>A0ABD6APN1_9EURY</name>
<dbReference type="Pfam" id="PF04967">
    <property type="entry name" value="HTH_10"/>
    <property type="match status" value="1"/>
</dbReference>
<evidence type="ECO:0000313" key="5">
    <source>
        <dbReference type="Proteomes" id="UP001596545"/>
    </source>
</evidence>
<dbReference type="AlphaFoldDB" id="A0ABD6APN1"/>
<reference evidence="4 5" key="1">
    <citation type="journal article" date="2019" name="Int. J. Syst. Evol. Microbiol.">
        <title>The Global Catalogue of Microorganisms (GCM) 10K type strain sequencing project: providing services to taxonomists for standard genome sequencing and annotation.</title>
        <authorList>
            <consortium name="The Broad Institute Genomics Platform"/>
            <consortium name="The Broad Institute Genome Sequencing Center for Infectious Disease"/>
            <person name="Wu L."/>
            <person name="Ma J."/>
        </authorList>
    </citation>
    <scope>NUCLEOTIDE SEQUENCE [LARGE SCALE GENOMIC DNA]</scope>
    <source>
        <strain evidence="4 5">CGMCC 1.12554</strain>
    </source>
</reference>
<dbReference type="Proteomes" id="UP001596545">
    <property type="component" value="Unassembled WGS sequence"/>
</dbReference>
<proteinExistence type="predicted"/>
<comment type="caution">
    <text evidence="4">The sequence shown here is derived from an EMBL/GenBank/DDBJ whole genome shotgun (WGS) entry which is preliminary data.</text>
</comment>
<evidence type="ECO:0000256" key="2">
    <source>
        <dbReference type="ARBA" id="ARBA00023163"/>
    </source>
</evidence>
<dbReference type="PANTHER" id="PTHR34236">
    <property type="entry name" value="DIMETHYL SULFOXIDE REDUCTASE TRANSCRIPTIONAL ACTIVATOR"/>
    <property type="match status" value="1"/>
</dbReference>
<dbReference type="PANTHER" id="PTHR34236:SF1">
    <property type="entry name" value="DIMETHYL SULFOXIDE REDUCTASE TRANSCRIPTIONAL ACTIVATOR"/>
    <property type="match status" value="1"/>
</dbReference>